<dbReference type="AlphaFoldDB" id="A0A087TGG1"/>
<keyword evidence="2" id="KW-1185">Reference proteome</keyword>
<reference evidence="1 2" key="1">
    <citation type="submission" date="2013-11" db="EMBL/GenBank/DDBJ databases">
        <title>Genome sequencing of Stegodyphus mimosarum.</title>
        <authorList>
            <person name="Bechsgaard J."/>
        </authorList>
    </citation>
    <scope>NUCLEOTIDE SEQUENCE [LARGE SCALE GENOMIC DNA]</scope>
</reference>
<proteinExistence type="predicted"/>
<evidence type="ECO:0000313" key="2">
    <source>
        <dbReference type="Proteomes" id="UP000054359"/>
    </source>
</evidence>
<feature type="non-terminal residue" evidence="1">
    <location>
        <position position="82"/>
    </location>
</feature>
<gene>
    <name evidence="1" type="ORF">X975_00107</name>
</gene>
<dbReference type="Proteomes" id="UP000054359">
    <property type="component" value="Unassembled WGS sequence"/>
</dbReference>
<protein>
    <submittedName>
        <fullName evidence="1">Uncharacterized protein</fullName>
    </submittedName>
</protein>
<evidence type="ECO:0000313" key="1">
    <source>
        <dbReference type="EMBL" id="KFM64200.1"/>
    </source>
</evidence>
<organism evidence="1 2">
    <name type="scientific">Stegodyphus mimosarum</name>
    <name type="common">African social velvet spider</name>
    <dbReference type="NCBI Taxonomy" id="407821"/>
    <lineage>
        <taxon>Eukaryota</taxon>
        <taxon>Metazoa</taxon>
        <taxon>Ecdysozoa</taxon>
        <taxon>Arthropoda</taxon>
        <taxon>Chelicerata</taxon>
        <taxon>Arachnida</taxon>
        <taxon>Araneae</taxon>
        <taxon>Araneomorphae</taxon>
        <taxon>Entelegynae</taxon>
        <taxon>Eresoidea</taxon>
        <taxon>Eresidae</taxon>
        <taxon>Stegodyphus</taxon>
    </lineage>
</organism>
<accession>A0A087TGG1</accession>
<sequence length="82" mass="9314">MILLIQSCYLQYNHFCVFLSTIKVDFIFIILAPNFIDTCEGTNVSSSVPMQIAAELTVRIPPFSIMSKIRFTSSSHKYLATF</sequence>
<dbReference type="EMBL" id="KK115106">
    <property type="protein sequence ID" value="KFM64200.1"/>
    <property type="molecule type" value="Genomic_DNA"/>
</dbReference>
<name>A0A087TGG1_STEMI</name>